<name>A0ABP8WHT2_9PSEU</name>
<accession>A0ABP8WHT2</accession>
<dbReference type="RefSeq" id="WP_345380753.1">
    <property type="nucleotide sequence ID" value="NZ_BAABIC010000007.1"/>
</dbReference>
<feature type="region of interest" description="Disordered" evidence="1">
    <location>
        <begin position="1"/>
        <end position="55"/>
    </location>
</feature>
<dbReference type="Proteomes" id="UP001500325">
    <property type="component" value="Unassembled WGS sequence"/>
</dbReference>
<evidence type="ECO:0000313" key="2">
    <source>
        <dbReference type="EMBL" id="GAA4689077.1"/>
    </source>
</evidence>
<evidence type="ECO:0000313" key="3">
    <source>
        <dbReference type="Proteomes" id="UP001500325"/>
    </source>
</evidence>
<feature type="compositionally biased region" description="Low complexity" evidence="1">
    <location>
        <begin position="27"/>
        <end position="42"/>
    </location>
</feature>
<reference evidence="3" key="1">
    <citation type="journal article" date="2019" name="Int. J. Syst. Evol. Microbiol.">
        <title>The Global Catalogue of Microorganisms (GCM) 10K type strain sequencing project: providing services to taxonomists for standard genome sequencing and annotation.</title>
        <authorList>
            <consortium name="The Broad Institute Genomics Platform"/>
            <consortium name="The Broad Institute Genome Sequencing Center for Infectious Disease"/>
            <person name="Wu L."/>
            <person name="Ma J."/>
        </authorList>
    </citation>
    <scope>NUCLEOTIDE SEQUENCE [LARGE SCALE GENOMIC DNA]</scope>
    <source>
        <strain evidence="3">JCM 18055</strain>
    </source>
</reference>
<protein>
    <submittedName>
        <fullName evidence="2">Uncharacterized protein</fullName>
    </submittedName>
</protein>
<organism evidence="2 3">
    <name type="scientific">Pseudonocardia yuanmonensis</name>
    <dbReference type="NCBI Taxonomy" id="1095914"/>
    <lineage>
        <taxon>Bacteria</taxon>
        <taxon>Bacillati</taxon>
        <taxon>Actinomycetota</taxon>
        <taxon>Actinomycetes</taxon>
        <taxon>Pseudonocardiales</taxon>
        <taxon>Pseudonocardiaceae</taxon>
        <taxon>Pseudonocardia</taxon>
    </lineage>
</organism>
<evidence type="ECO:0000256" key="1">
    <source>
        <dbReference type="SAM" id="MobiDB-lite"/>
    </source>
</evidence>
<dbReference type="EMBL" id="BAABIC010000007">
    <property type="protein sequence ID" value="GAA4689077.1"/>
    <property type="molecule type" value="Genomic_DNA"/>
</dbReference>
<proteinExistence type="predicted"/>
<comment type="caution">
    <text evidence="2">The sequence shown here is derived from an EMBL/GenBank/DDBJ whole genome shotgun (WGS) entry which is preliminary data.</text>
</comment>
<keyword evidence="3" id="KW-1185">Reference proteome</keyword>
<gene>
    <name evidence="2" type="ORF">GCM10023215_26560</name>
</gene>
<sequence>MTTPNGAPDPDSDEFLEEQNTVEKVSPDTSADAPATDADLIPTDPPTADDPPRQD</sequence>